<dbReference type="RefSeq" id="WP_269444319.1">
    <property type="nucleotide sequence ID" value="NZ_CP097463.1"/>
</dbReference>
<name>A0ABY7K2F7_9ACTN</name>
<organism evidence="1 2">
    <name type="scientific">Jatrophihabitans cynanchi</name>
    <dbReference type="NCBI Taxonomy" id="2944128"/>
    <lineage>
        <taxon>Bacteria</taxon>
        <taxon>Bacillati</taxon>
        <taxon>Actinomycetota</taxon>
        <taxon>Actinomycetes</taxon>
        <taxon>Jatrophihabitantales</taxon>
        <taxon>Jatrophihabitantaceae</taxon>
        <taxon>Jatrophihabitans</taxon>
    </lineage>
</organism>
<dbReference type="Proteomes" id="UP001164693">
    <property type="component" value="Chromosome"/>
</dbReference>
<evidence type="ECO:0000313" key="2">
    <source>
        <dbReference type="Proteomes" id="UP001164693"/>
    </source>
</evidence>
<proteinExistence type="predicted"/>
<dbReference type="EMBL" id="CP097463">
    <property type="protein sequence ID" value="WAX57772.1"/>
    <property type="molecule type" value="Genomic_DNA"/>
</dbReference>
<sequence>MRLTVEARRAAGTHPYPQEDLQIFDSTFGPPDPQFEQIAPQGVPAFNIKDGHQVG</sequence>
<reference evidence="1" key="1">
    <citation type="submission" date="2022-05" db="EMBL/GenBank/DDBJ databases">
        <title>Jatrophihabitans sp. SB3-54 whole genome sequence.</title>
        <authorList>
            <person name="Suh M.K."/>
            <person name="Eom M.K."/>
            <person name="Kim J.S."/>
            <person name="Kim H.S."/>
            <person name="Do H.E."/>
            <person name="Shin Y.K."/>
            <person name="Lee J.-S."/>
        </authorList>
    </citation>
    <scope>NUCLEOTIDE SEQUENCE</scope>
    <source>
        <strain evidence="1">SB3-54</strain>
    </source>
</reference>
<keyword evidence="2" id="KW-1185">Reference proteome</keyword>
<protein>
    <submittedName>
        <fullName evidence="1">Uncharacterized protein</fullName>
    </submittedName>
</protein>
<gene>
    <name evidence="1" type="ORF">M6B22_03130</name>
</gene>
<evidence type="ECO:0000313" key="1">
    <source>
        <dbReference type="EMBL" id="WAX57772.1"/>
    </source>
</evidence>
<accession>A0ABY7K2F7</accession>